<sequence>MKLIKAMPKTKPEAIISNHSSRKTLVQLLKELGYSDSAMMLITRHKSQKGLIAYKHSKLVIQHEVFLFDAPGDHDDNEAPGNHDDGKAPHDYEAPSGYGNPKGSSNNW</sequence>
<protein>
    <submittedName>
        <fullName evidence="2">14317_t:CDS:1</fullName>
    </submittedName>
</protein>
<accession>A0ABN7UEU1</accession>
<dbReference type="EMBL" id="CAJVQB010002550">
    <property type="protein sequence ID" value="CAG8579179.1"/>
    <property type="molecule type" value="Genomic_DNA"/>
</dbReference>
<gene>
    <name evidence="2" type="ORF">GMARGA_LOCUS5864</name>
</gene>
<reference evidence="2 3" key="1">
    <citation type="submission" date="2021-06" db="EMBL/GenBank/DDBJ databases">
        <authorList>
            <person name="Kallberg Y."/>
            <person name="Tangrot J."/>
            <person name="Rosling A."/>
        </authorList>
    </citation>
    <scope>NUCLEOTIDE SEQUENCE [LARGE SCALE GENOMIC DNA]</scope>
    <source>
        <strain evidence="2 3">120-4 pot B 10/14</strain>
    </source>
</reference>
<feature type="region of interest" description="Disordered" evidence="1">
    <location>
        <begin position="70"/>
        <end position="108"/>
    </location>
</feature>
<evidence type="ECO:0000256" key="1">
    <source>
        <dbReference type="SAM" id="MobiDB-lite"/>
    </source>
</evidence>
<feature type="compositionally biased region" description="Basic and acidic residues" evidence="1">
    <location>
        <begin position="81"/>
        <end position="93"/>
    </location>
</feature>
<comment type="caution">
    <text evidence="2">The sequence shown here is derived from an EMBL/GenBank/DDBJ whole genome shotgun (WGS) entry which is preliminary data.</text>
</comment>
<name>A0ABN7UEU1_GIGMA</name>
<proteinExistence type="predicted"/>
<dbReference type="Proteomes" id="UP000789901">
    <property type="component" value="Unassembled WGS sequence"/>
</dbReference>
<keyword evidence="3" id="KW-1185">Reference proteome</keyword>
<evidence type="ECO:0000313" key="3">
    <source>
        <dbReference type="Proteomes" id="UP000789901"/>
    </source>
</evidence>
<organism evidence="2 3">
    <name type="scientific">Gigaspora margarita</name>
    <dbReference type="NCBI Taxonomy" id="4874"/>
    <lineage>
        <taxon>Eukaryota</taxon>
        <taxon>Fungi</taxon>
        <taxon>Fungi incertae sedis</taxon>
        <taxon>Mucoromycota</taxon>
        <taxon>Glomeromycotina</taxon>
        <taxon>Glomeromycetes</taxon>
        <taxon>Diversisporales</taxon>
        <taxon>Gigasporaceae</taxon>
        <taxon>Gigaspora</taxon>
    </lineage>
</organism>
<evidence type="ECO:0000313" key="2">
    <source>
        <dbReference type="EMBL" id="CAG8579179.1"/>
    </source>
</evidence>